<dbReference type="RefSeq" id="WP_245195715.1">
    <property type="nucleotide sequence ID" value="NZ_CP072611.1"/>
</dbReference>
<dbReference type="PANTHER" id="PTHR37477">
    <property type="entry name" value="COBALT-PRECORRIN-5A HYDROLASE"/>
    <property type="match status" value="1"/>
</dbReference>
<organism evidence="2 3">
    <name type="scientific">Aureimonas populi</name>
    <dbReference type="NCBI Taxonomy" id="1701758"/>
    <lineage>
        <taxon>Bacteria</taxon>
        <taxon>Pseudomonadati</taxon>
        <taxon>Pseudomonadota</taxon>
        <taxon>Alphaproteobacteria</taxon>
        <taxon>Hyphomicrobiales</taxon>
        <taxon>Aurantimonadaceae</taxon>
        <taxon>Aureimonas</taxon>
    </lineage>
</organism>
<dbReference type="EMBL" id="JBHUIJ010000005">
    <property type="protein sequence ID" value="MFD2236873.1"/>
    <property type="molecule type" value="Genomic_DNA"/>
</dbReference>
<evidence type="ECO:0000313" key="3">
    <source>
        <dbReference type="Proteomes" id="UP001597371"/>
    </source>
</evidence>
<name>A0ABW5CLB6_9HYPH</name>
<dbReference type="Proteomes" id="UP001597371">
    <property type="component" value="Unassembled WGS sequence"/>
</dbReference>
<protein>
    <submittedName>
        <fullName evidence="2">Cobalamin biosynthesis protein</fullName>
    </submittedName>
</protein>
<dbReference type="Gene3D" id="3.30.420.180">
    <property type="entry name" value="CobE/GbiG C-terminal domain"/>
    <property type="match status" value="1"/>
</dbReference>
<dbReference type="InterPro" id="IPR036518">
    <property type="entry name" value="CobE/GbiG_C_sf"/>
</dbReference>
<evidence type="ECO:0000313" key="2">
    <source>
        <dbReference type="EMBL" id="MFD2236873.1"/>
    </source>
</evidence>
<dbReference type="Pfam" id="PF01890">
    <property type="entry name" value="CbiG_C"/>
    <property type="match status" value="1"/>
</dbReference>
<feature type="domain" description="CobE/GbiG C-terminal" evidence="1">
    <location>
        <begin position="1"/>
        <end position="115"/>
    </location>
</feature>
<evidence type="ECO:0000259" key="1">
    <source>
        <dbReference type="Pfam" id="PF01890"/>
    </source>
</evidence>
<sequence>MGCRRGASAGEVVAALEAALKAHGLGPADLDALAVIPAKAGEPGVAEAARRLRLPLHVVSPETMDAAAAQGLTRSAASLAATSTPSASEAAALAATGGRLLGPRIKLGPVTCAIAESLS</sequence>
<dbReference type="SUPFAM" id="SSF159664">
    <property type="entry name" value="CobE/GbiG C-terminal domain-like"/>
    <property type="match status" value="1"/>
</dbReference>
<gene>
    <name evidence="2" type="ORF">ACFSKQ_05265</name>
</gene>
<keyword evidence="3" id="KW-1185">Reference proteome</keyword>
<dbReference type="PANTHER" id="PTHR37477:SF1">
    <property type="entry name" value="COBALT-PRECORRIN-5A HYDROLASE"/>
    <property type="match status" value="1"/>
</dbReference>
<comment type="caution">
    <text evidence="2">The sequence shown here is derived from an EMBL/GenBank/DDBJ whole genome shotgun (WGS) entry which is preliminary data.</text>
</comment>
<dbReference type="InterPro" id="IPR052553">
    <property type="entry name" value="CbiG_hydrolase"/>
</dbReference>
<proteinExistence type="predicted"/>
<reference evidence="3" key="1">
    <citation type="journal article" date="2019" name="Int. J. Syst. Evol. Microbiol.">
        <title>The Global Catalogue of Microorganisms (GCM) 10K type strain sequencing project: providing services to taxonomists for standard genome sequencing and annotation.</title>
        <authorList>
            <consortium name="The Broad Institute Genomics Platform"/>
            <consortium name="The Broad Institute Genome Sequencing Center for Infectious Disease"/>
            <person name="Wu L."/>
            <person name="Ma J."/>
        </authorList>
    </citation>
    <scope>NUCLEOTIDE SEQUENCE [LARGE SCALE GENOMIC DNA]</scope>
    <source>
        <strain evidence="3">ZS-35-S2</strain>
    </source>
</reference>
<accession>A0ABW5CLB6</accession>
<dbReference type="InterPro" id="IPR002750">
    <property type="entry name" value="CobE/GbiG_C"/>
</dbReference>